<dbReference type="eggNOG" id="ENOG502QYCX">
    <property type="taxonomic scope" value="Eukaryota"/>
</dbReference>
<dbReference type="AlphaFoldDB" id="K0SE78"/>
<dbReference type="OrthoDB" id="10542970at2759"/>
<dbReference type="Proteomes" id="UP000266841">
    <property type="component" value="Unassembled WGS sequence"/>
</dbReference>
<dbReference type="OMA" id="TCFIREP"/>
<evidence type="ECO:0000313" key="1">
    <source>
        <dbReference type="EMBL" id="EJK63650.1"/>
    </source>
</evidence>
<name>K0SE78_THAOC</name>
<dbReference type="EMBL" id="AGNL01018098">
    <property type="protein sequence ID" value="EJK63650.1"/>
    <property type="molecule type" value="Genomic_DNA"/>
</dbReference>
<proteinExistence type="predicted"/>
<organism evidence="1 2">
    <name type="scientific">Thalassiosira oceanica</name>
    <name type="common">Marine diatom</name>
    <dbReference type="NCBI Taxonomy" id="159749"/>
    <lineage>
        <taxon>Eukaryota</taxon>
        <taxon>Sar</taxon>
        <taxon>Stramenopiles</taxon>
        <taxon>Ochrophyta</taxon>
        <taxon>Bacillariophyta</taxon>
        <taxon>Coscinodiscophyceae</taxon>
        <taxon>Thalassiosirophycidae</taxon>
        <taxon>Thalassiosirales</taxon>
        <taxon>Thalassiosiraceae</taxon>
        <taxon>Thalassiosira</taxon>
    </lineage>
</organism>
<comment type="caution">
    <text evidence="1">The sequence shown here is derived from an EMBL/GenBank/DDBJ whole genome shotgun (WGS) entry which is preliminary data.</text>
</comment>
<gene>
    <name evidence="1" type="ORF">THAOC_15677</name>
</gene>
<sequence>MADGSNCKPTLLIGLHSGGEWAGFISDVLINDLLHATTSTFSGTYEDLKSASGDELLSLTKIHGGSVIWNELEVLDQKTGDVDTRRLKELAGEEYHAVVTDDTCFIREPDIRSFVVKQHANGASVVIMGIEGIFDLSVINRSFGLDWKLCAYTARSITLSEKGVDALGKEAFPFKDKYVKSHFIASKDKGEELFVEYLDPRDYDDEEDYPDGIPPPAPGSPVVMNLKGARSVSYFGFVNPLDVPYGPILLKLCHNRSVNNAITNEKRNNVSRQKNGDVETSSNESISQKTLLMIIFLPVSYLLFELFLRAKASTEEDLSGSEL</sequence>
<evidence type="ECO:0000313" key="2">
    <source>
        <dbReference type="Proteomes" id="UP000266841"/>
    </source>
</evidence>
<keyword evidence="2" id="KW-1185">Reference proteome</keyword>
<accession>K0SE78</accession>
<protein>
    <submittedName>
        <fullName evidence="1">Uncharacterized protein</fullName>
    </submittedName>
</protein>
<reference evidence="1 2" key="1">
    <citation type="journal article" date="2012" name="Genome Biol.">
        <title>Genome and low-iron response of an oceanic diatom adapted to chronic iron limitation.</title>
        <authorList>
            <person name="Lommer M."/>
            <person name="Specht M."/>
            <person name="Roy A.S."/>
            <person name="Kraemer L."/>
            <person name="Andreson R."/>
            <person name="Gutowska M.A."/>
            <person name="Wolf J."/>
            <person name="Bergner S.V."/>
            <person name="Schilhabel M.B."/>
            <person name="Klostermeier U.C."/>
            <person name="Beiko R.G."/>
            <person name="Rosenstiel P."/>
            <person name="Hippler M."/>
            <person name="Laroche J."/>
        </authorList>
    </citation>
    <scope>NUCLEOTIDE SEQUENCE [LARGE SCALE GENOMIC DNA]</scope>
    <source>
        <strain evidence="1 2">CCMP1005</strain>
    </source>
</reference>